<dbReference type="PRINTS" id="PR00355">
    <property type="entry name" value="ADRENODOXIN"/>
</dbReference>
<dbReference type="PROSITE" id="PS51085">
    <property type="entry name" value="2FE2S_FER_2"/>
    <property type="match status" value="1"/>
</dbReference>
<comment type="similarity">
    <text evidence="1">Belongs to the adrenodoxin/putidaredoxin family.</text>
</comment>
<evidence type="ECO:0000256" key="5">
    <source>
        <dbReference type="ARBA" id="ARBA00023014"/>
    </source>
</evidence>
<dbReference type="GO" id="GO:0051537">
    <property type="term" value="F:2 iron, 2 sulfur cluster binding"/>
    <property type="evidence" value="ECO:0007669"/>
    <property type="project" value="UniProtKB-KW"/>
</dbReference>
<comment type="cofactor">
    <cofactor evidence="6">
        <name>[2Fe-2S] cluster</name>
        <dbReference type="ChEBI" id="CHEBI:190135"/>
    </cofactor>
</comment>
<dbReference type="InterPro" id="IPR012675">
    <property type="entry name" value="Beta-grasp_dom_sf"/>
</dbReference>
<keyword evidence="3" id="KW-0479">Metal-binding</keyword>
<dbReference type="GO" id="GO:0009055">
    <property type="term" value="F:electron transfer activity"/>
    <property type="evidence" value="ECO:0007669"/>
    <property type="project" value="TreeGrafter"/>
</dbReference>
<evidence type="ECO:0000259" key="7">
    <source>
        <dbReference type="PROSITE" id="PS51085"/>
    </source>
</evidence>
<proteinExistence type="inferred from homology"/>
<dbReference type="PANTHER" id="PTHR23426">
    <property type="entry name" value="FERREDOXIN/ADRENODOXIN"/>
    <property type="match status" value="1"/>
</dbReference>
<accession>A0A8A6W5Z2</accession>
<sequence>MMPMPKITFSQSDGSSITVDASLDQSVMQAAVAAGIDGILAECGGNATCSTCHVYVEPEQLGLLADLSAEEDDILDCAEAERRSNSRLACQLPVTTDLDGLRLEVPDAF</sequence>
<name>A0A8A6W5Z2_9NOCA</name>
<dbReference type="InterPro" id="IPR001041">
    <property type="entry name" value="2Fe-2S_ferredoxin-type"/>
</dbReference>
<keyword evidence="5" id="KW-0411">Iron-sulfur</keyword>
<dbReference type="Gene3D" id="3.10.20.30">
    <property type="match status" value="1"/>
</dbReference>
<reference evidence="8" key="1">
    <citation type="submission" date="2020-12" db="EMBL/GenBank/DDBJ databases">
        <authorList>
            <person name="Liu H."/>
        </authorList>
    </citation>
    <scope>NUCLEOTIDE SEQUENCE</scope>
    <source>
        <strain evidence="8">B2</strain>
    </source>
</reference>
<reference evidence="8" key="2">
    <citation type="journal article" name="Microb. Cell Fact.">
        <title>A bifunctional enzyme belonging to cytochrome P450 family involved in the O-dealkylation and N-dealkoxymethylation toward chloroacetanilide herbicides in Rhodococcus sp. B2.</title>
        <authorList>
            <person name="Liu H.M."/>
            <person name="Yuan M."/>
            <person name="Liu A.M."/>
            <person name="Ren L."/>
            <person name="Zhu G.P."/>
            <person name="Sun L.N."/>
        </authorList>
    </citation>
    <scope>NUCLEOTIDE SEQUENCE</scope>
    <source>
        <strain evidence="8">B2</strain>
    </source>
</reference>
<dbReference type="Pfam" id="PF00111">
    <property type="entry name" value="Fer2"/>
    <property type="match status" value="1"/>
</dbReference>
<organism evidence="8">
    <name type="scientific">Rhodococcus sp. B2</name>
    <dbReference type="NCBI Taxonomy" id="1185468"/>
    <lineage>
        <taxon>Bacteria</taxon>
        <taxon>Bacillati</taxon>
        <taxon>Actinomycetota</taxon>
        <taxon>Actinomycetes</taxon>
        <taxon>Mycobacteriales</taxon>
        <taxon>Nocardiaceae</taxon>
        <taxon>Rhodococcus</taxon>
    </lineage>
</organism>
<protein>
    <submittedName>
        <fullName evidence="8">EthC</fullName>
    </submittedName>
</protein>
<dbReference type="GO" id="GO:0046872">
    <property type="term" value="F:metal ion binding"/>
    <property type="evidence" value="ECO:0007669"/>
    <property type="project" value="UniProtKB-KW"/>
</dbReference>
<dbReference type="EMBL" id="MW378985">
    <property type="protein sequence ID" value="QTK22469.1"/>
    <property type="molecule type" value="Genomic_DNA"/>
</dbReference>
<feature type="domain" description="2Fe-2S ferredoxin-type" evidence="7">
    <location>
        <begin position="5"/>
        <end position="109"/>
    </location>
</feature>
<dbReference type="SUPFAM" id="SSF54292">
    <property type="entry name" value="2Fe-2S ferredoxin-like"/>
    <property type="match status" value="1"/>
</dbReference>
<dbReference type="PANTHER" id="PTHR23426:SF65">
    <property type="entry name" value="FERREDOXIN-2, MITOCHONDRIAL"/>
    <property type="match status" value="1"/>
</dbReference>
<evidence type="ECO:0000256" key="6">
    <source>
        <dbReference type="ARBA" id="ARBA00034078"/>
    </source>
</evidence>
<dbReference type="InterPro" id="IPR001055">
    <property type="entry name" value="Adrenodoxin-like"/>
</dbReference>
<dbReference type="GO" id="GO:0140647">
    <property type="term" value="P:P450-containing electron transport chain"/>
    <property type="evidence" value="ECO:0007669"/>
    <property type="project" value="InterPro"/>
</dbReference>
<keyword evidence="2" id="KW-0001">2Fe-2S</keyword>
<dbReference type="AlphaFoldDB" id="A0A8A6W5Z2"/>
<evidence type="ECO:0000256" key="3">
    <source>
        <dbReference type="ARBA" id="ARBA00022723"/>
    </source>
</evidence>
<dbReference type="InterPro" id="IPR036010">
    <property type="entry name" value="2Fe-2S_ferredoxin-like_sf"/>
</dbReference>
<evidence type="ECO:0000256" key="2">
    <source>
        <dbReference type="ARBA" id="ARBA00022714"/>
    </source>
</evidence>
<keyword evidence="4" id="KW-0408">Iron</keyword>
<evidence type="ECO:0000256" key="4">
    <source>
        <dbReference type="ARBA" id="ARBA00023004"/>
    </source>
</evidence>
<dbReference type="CDD" id="cd00207">
    <property type="entry name" value="fer2"/>
    <property type="match status" value="1"/>
</dbReference>
<dbReference type="GO" id="GO:0005829">
    <property type="term" value="C:cytosol"/>
    <property type="evidence" value="ECO:0007669"/>
    <property type="project" value="TreeGrafter"/>
</dbReference>
<evidence type="ECO:0000256" key="1">
    <source>
        <dbReference type="ARBA" id="ARBA00010914"/>
    </source>
</evidence>
<gene>
    <name evidence="8" type="primary">ethC</name>
</gene>
<evidence type="ECO:0000313" key="8">
    <source>
        <dbReference type="EMBL" id="QTK22469.1"/>
    </source>
</evidence>